<comment type="caution">
    <text evidence="1">The sequence shown here is derived from an EMBL/GenBank/DDBJ whole genome shotgun (WGS) entry which is preliminary data.</text>
</comment>
<organism evidence="1 2">
    <name type="scientific">Leeia speluncae</name>
    <dbReference type="NCBI Taxonomy" id="2884804"/>
    <lineage>
        <taxon>Bacteria</taxon>
        <taxon>Pseudomonadati</taxon>
        <taxon>Pseudomonadota</taxon>
        <taxon>Betaproteobacteria</taxon>
        <taxon>Neisseriales</taxon>
        <taxon>Leeiaceae</taxon>
        <taxon>Leeia</taxon>
    </lineage>
</organism>
<feature type="non-terminal residue" evidence="1">
    <location>
        <position position="1"/>
    </location>
</feature>
<feature type="non-terminal residue" evidence="1">
    <location>
        <position position="490"/>
    </location>
</feature>
<proteinExistence type="predicted"/>
<keyword evidence="2" id="KW-1185">Reference proteome</keyword>
<sequence>TNDAPVIDLDANNSHNVMSKQAISGLFNTGVDNNGAALALGVTDSHYTMLSGPTGNSVTSTTSQISGSWFANDGDSVWVGSTGTQPTGLYQYQTSFTLQAGADPSSVQISFDIGADNFLRDILVNGVSTGISSALGYRTLTHVDLNGVTAAFQSGNNVITFVVENRDAGYPTNSGPTGLRIDNITGTVEVISGSNSTNLTGYVTDYIEGTPVSIADSDVSIADADNTTIQSATITLTNAQAGDLLQVENLPAGITASSYNAVTGVLTLTGSATLAAYQTAIQAVKFNSTSDTPNSTIDRVITVVVNDGQANSNVATTTVHVIPVNDSPVLDLDQDNSSATGTSYAATYTENGTGVAIAGNDVQITDVDSTEIKSAVIHLTNAQSGDYLAAGTLPTGLVVSQYDPINGIITISGTASLAIYQTAIAAIKFASTSDNPTNITRTIEVTVNDGSSNSNVAVSSITVIPVNDAPVNTVPATQITNEDTNKAITG</sequence>
<protein>
    <recommendedName>
        <fullName evidence="3">Cadherin domain-containing protein</fullName>
    </recommendedName>
</protein>
<dbReference type="EMBL" id="JAJBZT010000027">
    <property type="protein sequence ID" value="MCB6185427.1"/>
    <property type="molecule type" value="Genomic_DNA"/>
</dbReference>
<dbReference type="Proteomes" id="UP001165395">
    <property type="component" value="Unassembled WGS sequence"/>
</dbReference>
<name>A0ABS8DB93_9NEIS</name>
<dbReference type="Gene3D" id="2.60.120.260">
    <property type="entry name" value="Galactose-binding domain-like"/>
    <property type="match status" value="1"/>
</dbReference>
<accession>A0ABS8DB93</accession>
<dbReference type="RefSeq" id="WP_227182258.1">
    <property type="nucleotide sequence ID" value="NZ_JAJBZT010000027.1"/>
</dbReference>
<dbReference type="PANTHER" id="PTHR14139">
    <property type="entry name" value="CALSYNTENIN"/>
    <property type="match status" value="1"/>
</dbReference>
<dbReference type="PANTHER" id="PTHR14139:SF2">
    <property type="entry name" value="CALSYNTENIN-1"/>
    <property type="match status" value="1"/>
</dbReference>
<reference evidence="1" key="1">
    <citation type="submission" date="2021-10" db="EMBL/GenBank/DDBJ databases">
        <title>The complete genome sequence of Leeia sp. TBRC 13508.</title>
        <authorList>
            <person name="Charoenyingcharoen P."/>
            <person name="Yukphan P."/>
        </authorList>
    </citation>
    <scope>NUCLEOTIDE SEQUENCE</scope>
    <source>
        <strain evidence="1">TBRC 13508</strain>
    </source>
</reference>
<evidence type="ECO:0000313" key="2">
    <source>
        <dbReference type="Proteomes" id="UP001165395"/>
    </source>
</evidence>
<evidence type="ECO:0008006" key="3">
    <source>
        <dbReference type="Google" id="ProtNLM"/>
    </source>
</evidence>
<gene>
    <name evidence="1" type="ORF">LIN78_17940</name>
</gene>
<evidence type="ECO:0000313" key="1">
    <source>
        <dbReference type="EMBL" id="MCB6185427.1"/>
    </source>
</evidence>